<accession>A0AAD3CI40</accession>
<feature type="domain" description="Lon N-terminal" evidence="1">
    <location>
        <begin position="108"/>
        <end position="259"/>
    </location>
</feature>
<gene>
    <name evidence="2" type="ORF">CTEN210_01698</name>
</gene>
<dbReference type="Gene3D" id="2.30.130.40">
    <property type="entry name" value="LON domain-like"/>
    <property type="match status" value="1"/>
</dbReference>
<evidence type="ECO:0000313" key="2">
    <source>
        <dbReference type="EMBL" id="GFH45224.1"/>
    </source>
</evidence>
<name>A0AAD3CI40_9STRA</name>
<dbReference type="Pfam" id="PF02190">
    <property type="entry name" value="LON_substr_bdg"/>
    <property type="match status" value="1"/>
</dbReference>
<comment type="caution">
    <text evidence="2">The sequence shown here is derived from an EMBL/GenBank/DDBJ whole genome shotgun (WGS) entry which is preliminary data.</text>
</comment>
<dbReference type="PANTHER" id="PTHR46732">
    <property type="entry name" value="ATP-DEPENDENT PROTEASE LA (LON) DOMAIN PROTEIN"/>
    <property type="match status" value="1"/>
</dbReference>
<dbReference type="InterPro" id="IPR015947">
    <property type="entry name" value="PUA-like_sf"/>
</dbReference>
<evidence type="ECO:0000313" key="3">
    <source>
        <dbReference type="Proteomes" id="UP001054902"/>
    </source>
</evidence>
<dbReference type="InterPro" id="IPR046336">
    <property type="entry name" value="Lon_prtase_N_sf"/>
</dbReference>
<dbReference type="SUPFAM" id="SSF88697">
    <property type="entry name" value="PUA domain-like"/>
    <property type="match status" value="1"/>
</dbReference>
<reference evidence="2 3" key="1">
    <citation type="journal article" date="2021" name="Sci. Rep.">
        <title>The genome of the diatom Chaetoceros tenuissimus carries an ancient integrated fragment of an extant virus.</title>
        <authorList>
            <person name="Hongo Y."/>
            <person name="Kimura K."/>
            <person name="Takaki Y."/>
            <person name="Yoshida Y."/>
            <person name="Baba S."/>
            <person name="Kobayashi G."/>
            <person name="Nagasaki K."/>
            <person name="Hano T."/>
            <person name="Tomaru Y."/>
        </authorList>
    </citation>
    <scope>NUCLEOTIDE SEQUENCE [LARGE SCALE GENOMIC DNA]</scope>
    <source>
        <strain evidence="2 3">NIES-3715</strain>
    </source>
</reference>
<evidence type="ECO:0000259" key="1">
    <source>
        <dbReference type="Pfam" id="PF02190"/>
    </source>
</evidence>
<organism evidence="2 3">
    <name type="scientific">Chaetoceros tenuissimus</name>
    <dbReference type="NCBI Taxonomy" id="426638"/>
    <lineage>
        <taxon>Eukaryota</taxon>
        <taxon>Sar</taxon>
        <taxon>Stramenopiles</taxon>
        <taxon>Ochrophyta</taxon>
        <taxon>Bacillariophyta</taxon>
        <taxon>Coscinodiscophyceae</taxon>
        <taxon>Chaetocerotophycidae</taxon>
        <taxon>Chaetocerotales</taxon>
        <taxon>Chaetocerotaceae</taxon>
        <taxon>Chaetoceros</taxon>
    </lineage>
</organism>
<dbReference type="AlphaFoldDB" id="A0AAD3CI40"/>
<keyword evidence="3" id="KW-1185">Reference proteome</keyword>
<dbReference type="PANTHER" id="PTHR46732:SF8">
    <property type="entry name" value="ATP-DEPENDENT PROTEASE LA (LON) DOMAIN PROTEIN"/>
    <property type="match status" value="1"/>
</dbReference>
<dbReference type="Proteomes" id="UP001054902">
    <property type="component" value="Unassembled WGS sequence"/>
</dbReference>
<proteinExistence type="predicted"/>
<protein>
    <recommendedName>
        <fullName evidence="1">Lon N-terminal domain-containing protein</fullName>
    </recommendedName>
</protein>
<dbReference type="EMBL" id="BLLK01000020">
    <property type="protein sequence ID" value="GFH45224.1"/>
    <property type="molecule type" value="Genomic_DNA"/>
</dbReference>
<dbReference type="InterPro" id="IPR003111">
    <property type="entry name" value="Lon_prtase_N"/>
</dbReference>
<sequence>MFSFQVTILLAFVFTHYVSAFFTYAFYGTLVRGYESKKVSKITVYISEDDSQEPDIENESAEERAARMDLVRQLQKSFYQDEAVIEKPKSGSTVIRDLPLWRVQWTELPGFQNVLNVHVPHYTNMLQKIIYSDSNPKYFGHIYLPGGSDNLDNPEYRMETGSKSTMIGTLMQISDYHQMDDGRFVMIVQGLERFRIVDVERHHSPYAIATVEIIPDDELIDAFLDVDGTEEEALVKAVKEAFDSHEYEITPITMDTNLNSNDPSQSILVSPLSNYRSNYKNSALIAREFDNDDPIFEAEQAVWLKLNKMITLLQQLVKETSIPIPSQILGLLPLNPPTPWPSDFLLEEYATKLEIEKVLVGTHSKTPFVRVDNSEEYSPLRRAQRFSFVVWMLTDTVIALANDEELTRQHVLEMESTIERLEAAESKLDVICAVISQILDSKDG</sequence>